<dbReference type="EMBL" id="BLXT01004186">
    <property type="protein sequence ID" value="GFO10669.1"/>
    <property type="molecule type" value="Genomic_DNA"/>
</dbReference>
<feature type="region of interest" description="Disordered" evidence="1">
    <location>
        <begin position="557"/>
        <end position="596"/>
    </location>
</feature>
<accession>A0AAV4AS94</accession>
<name>A0AAV4AS94_9GAST</name>
<sequence>MYNPVAQKRRAATVKASSISSEETDYSSELASRLCSLDIEAEAKRMNKQLVRVRKRRGNLTRKPWDSSTVIQHEPRPPRLSQAYSRPGKKVCTRVSRTKLCRKKTVGKVGKRAKAGNVSLNSSASPALAYNKQSNMSNNQMESQSFGRCVQTCPSVFMHSRPKTSSTYHKKKTVFFHPEPMSRGQDSYPMQCSRSPRMKLKGSPDTLGRRNTGLKNCTRGCSKAETKQAKPAPRVEPNRPFQNSFLCHTLNSPRVGRGLHARSKSADHECPGRNRPIRSKSEGFRNRTDIHVCHKNEPSPFKGTWKINTDDGPSNSGEHLSGSHIHDYPSHEFRKNSFTSLGSLYSSRPQVLKKSSAVGNTSRSKSFSCFGNNHEYNKRQYQNDCFPLDTINTCTKAMSKLHLKEQGLVEKYGPFVPETTSECNNCFSKYCLKSQQSPKWESQLPWRNPQNYSPTLRVQTDDKDWFKRSFAWDKMTDLEKNISDKRLSYSAFKSHPSLGSYGGYCRSFVEPPKVNDKYGFSWSGGLNMSLLNPMPYKVIPRAELRFFNKYLDNEDKTNKSGSNIASTSPKKQVSASAQEISKSMSKDSTLIKPRTPPWRKIEGGFENFKDCSESILGAKLTNHRSIGGSFRSIFGNWRNGGINRTYNCPPNVNSFDCWSSCTIGRAGGEGIETTENKYNNLSGSSYPKDCFSGPLARDTASKTGVCNIGMLAPFKIGNFRFLSSNGYADQSSNAETTGNSFLSSGKSEWQAKGVNATLPIDSCFKEEEQRLKRIGTIIGQS</sequence>
<feature type="region of interest" description="Disordered" evidence="1">
    <location>
        <begin position="178"/>
        <end position="240"/>
    </location>
</feature>
<evidence type="ECO:0000313" key="2">
    <source>
        <dbReference type="EMBL" id="GFO10669.1"/>
    </source>
</evidence>
<evidence type="ECO:0000313" key="3">
    <source>
        <dbReference type="Proteomes" id="UP000735302"/>
    </source>
</evidence>
<feature type="compositionally biased region" description="Polar residues" evidence="1">
    <location>
        <begin position="184"/>
        <end position="194"/>
    </location>
</feature>
<evidence type="ECO:0000256" key="1">
    <source>
        <dbReference type="SAM" id="MobiDB-lite"/>
    </source>
</evidence>
<comment type="caution">
    <text evidence="2">The sequence shown here is derived from an EMBL/GenBank/DDBJ whole genome shotgun (WGS) entry which is preliminary data.</text>
</comment>
<reference evidence="2 3" key="1">
    <citation type="journal article" date="2021" name="Elife">
        <title>Chloroplast acquisition without the gene transfer in kleptoplastic sea slugs, Plakobranchus ocellatus.</title>
        <authorList>
            <person name="Maeda T."/>
            <person name="Takahashi S."/>
            <person name="Yoshida T."/>
            <person name="Shimamura S."/>
            <person name="Takaki Y."/>
            <person name="Nagai Y."/>
            <person name="Toyoda A."/>
            <person name="Suzuki Y."/>
            <person name="Arimoto A."/>
            <person name="Ishii H."/>
            <person name="Satoh N."/>
            <person name="Nishiyama T."/>
            <person name="Hasebe M."/>
            <person name="Maruyama T."/>
            <person name="Minagawa J."/>
            <person name="Obokata J."/>
            <person name="Shigenobu S."/>
        </authorList>
    </citation>
    <scope>NUCLEOTIDE SEQUENCE [LARGE SCALE GENOMIC DNA]</scope>
</reference>
<keyword evidence="3" id="KW-1185">Reference proteome</keyword>
<feature type="compositionally biased region" description="Polar residues" evidence="1">
    <location>
        <begin position="559"/>
        <end position="588"/>
    </location>
</feature>
<organism evidence="2 3">
    <name type="scientific">Plakobranchus ocellatus</name>
    <dbReference type="NCBI Taxonomy" id="259542"/>
    <lineage>
        <taxon>Eukaryota</taxon>
        <taxon>Metazoa</taxon>
        <taxon>Spiralia</taxon>
        <taxon>Lophotrochozoa</taxon>
        <taxon>Mollusca</taxon>
        <taxon>Gastropoda</taxon>
        <taxon>Heterobranchia</taxon>
        <taxon>Euthyneura</taxon>
        <taxon>Panpulmonata</taxon>
        <taxon>Sacoglossa</taxon>
        <taxon>Placobranchoidea</taxon>
        <taxon>Plakobranchidae</taxon>
        <taxon>Plakobranchus</taxon>
    </lineage>
</organism>
<feature type="region of interest" description="Disordered" evidence="1">
    <location>
        <begin position="64"/>
        <end position="89"/>
    </location>
</feature>
<gene>
    <name evidence="2" type="ORF">PoB_003717400</name>
</gene>
<feature type="region of interest" description="Disordered" evidence="1">
    <location>
        <begin position="262"/>
        <end position="285"/>
    </location>
</feature>
<dbReference type="AlphaFoldDB" id="A0AAV4AS94"/>
<proteinExistence type="predicted"/>
<dbReference type="Proteomes" id="UP000735302">
    <property type="component" value="Unassembled WGS sequence"/>
</dbReference>
<protein>
    <submittedName>
        <fullName evidence="2">Uncharacterized protein</fullName>
    </submittedName>
</protein>